<evidence type="ECO:0000256" key="1">
    <source>
        <dbReference type="ARBA" id="ARBA00023110"/>
    </source>
</evidence>
<dbReference type="InterPro" id="IPR002130">
    <property type="entry name" value="Cyclophilin-type_PPIase_dom"/>
</dbReference>
<dbReference type="InterPro" id="IPR044665">
    <property type="entry name" value="E_coli_cyclophilin_A-like"/>
</dbReference>
<reference evidence="6" key="1">
    <citation type="submission" date="2021-02" db="EMBL/GenBank/DDBJ databases">
        <title>Genome-Resolved Metagenomics of a Microbial Community Performing Photosynthetic Biological Nutrient Removal.</title>
        <authorList>
            <person name="Mcdaniel E.A."/>
        </authorList>
    </citation>
    <scope>NUCLEOTIDE SEQUENCE</scope>
    <source>
        <strain evidence="6">UWPOB_OBS1</strain>
    </source>
</reference>
<gene>
    <name evidence="6" type="ORF">J0M35_05925</name>
</gene>
<comment type="catalytic activity">
    <reaction evidence="3">
        <text>[protein]-peptidylproline (omega=180) = [protein]-peptidylproline (omega=0)</text>
        <dbReference type="Rhea" id="RHEA:16237"/>
        <dbReference type="Rhea" id="RHEA-COMP:10747"/>
        <dbReference type="Rhea" id="RHEA-COMP:10748"/>
        <dbReference type="ChEBI" id="CHEBI:83833"/>
        <dbReference type="ChEBI" id="CHEBI:83834"/>
        <dbReference type="EC" id="5.2.1.8"/>
    </reaction>
</comment>
<evidence type="ECO:0000256" key="2">
    <source>
        <dbReference type="ARBA" id="ARBA00023235"/>
    </source>
</evidence>
<feature type="chain" id="PRO_5035341907" description="Peptidyl-prolyl cis-trans isomerase" evidence="3">
    <location>
        <begin position="21"/>
        <end position="216"/>
    </location>
</feature>
<keyword evidence="2 3" id="KW-0413">Isomerase</keyword>
<dbReference type="SUPFAM" id="SSF50891">
    <property type="entry name" value="Cyclophilin-like"/>
    <property type="match status" value="1"/>
</dbReference>
<evidence type="ECO:0000256" key="3">
    <source>
        <dbReference type="RuleBase" id="RU363019"/>
    </source>
</evidence>
<evidence type="ECO:0000256" key="4">
    <source>
        <dbReference type="SAM" id="MobiDB-lite"/>
    </source>
</evidence>
<proteinExistence type="inferred from homology"/>
<feature type="compositionally biased region" description="Low complexity" evidence="4">
    <location>
        <begin position="179"/>
        <end position="205"/>
    </location>
</feature>
<dbReference type="Pfam" id="PF00160">
    <property type="entry name" value="Pro_isomerase"/>
    <property type="match status" value="1"/>
</dbReference>
<dbReference type="PANTHER" id="PTHR43246">
    <property type="entry name" value="PEPTIDYL-PROLYL CIS-TRANS ISOMERASE CYP38, CHLOROPLASTIC"/>
    <property type="match status" value="1"/>
</dbReference>
<evidence type="ECO:0000313" key="6">
    <source>
        <dbReference type="EMBL" id="MBN8659881.1"/>
    </source>
</evidence>
<comment type="similarity">
    <text evidence="3">Belongs to the cyclophilin-type PPIase family.</text>
</comment>
<evidence type="ECO:0000259" key="5">
    <source>
        <dbReference type="PROSITE" id="PS50072"/>
    </source>
</evidence>
<dbReference type="Proteomes" id="UP000664277">
    <property type="component" value="Unassembled WGS sequence"/>
</dbReference>
<dbReference type="InterPro" id="IPR029000">
    <property type="entry name" value="Cyclophilin-like_dom_sf"/>
</dbReference>
<dbReference type="AlphaFoldDB" id="A0A8J7P7V0"/>
<keyword evidence="3" id="KW-0732">Signal</keyword>
<dbReference type="PROSITE" id="PS50072">
    <property type="entry name" value="CSA_PPIASE_2"/>
    <property type="match status" value="1"/>
</dbReference>
<accession>A0A8J7P7V0</accession>
<dbReference type="EMBL" id="JAFLCK010000006">
    <property type="protein sequence ID" value="MBN8659881.1"/>
    <property type="molecule type" value="Genomic_DNA"/>
</dbReference>
<feature type="domain" description="PPIase cyclophilin-type" evidence="5">
    <location>
        <begin position="33"/>
        <end position="158"/>
    </location>
</feature>
<sequence>MLLPLLIVMFAHANPAPAYAGQDPVVLMSTTKGTIAIRVFAGMVPRTANNFLDLVNRGYYNGKIFHRVENWLIQGGCPFGNGQGNFVDPDTGQVRYVPLEINRNLGHGQAGMVAMARSANPNSASCQFYILKKGMPQLNGQYAVFGMVVGGLQNVYRIGIGDQIISAQIANNENHRNNEQSQNSSQSSDEGSNQKSSQNTGSTEQGSGGSSGESGF</sequence>
<feature type="compositionally biased region" description="Gly residues" evidence="4">
    <location>
        <begin position="206"/>
        <end position="216"/>
    </location>
</feature>
<dbReference type="PRINTS" id="PR00153">
    <property type="entry name" value="CSAPPISMRASE"/>
</dbReference>
<comment type="caution">
    <text evidence="6">The sequence shown here is derived from an EMBL/GenBank/DDBJ whole genome shotgun (WGS) entry which is preliminary data.</text>
</comment>
<dbReference type="CDD" id="cd00317">
    <property type="entry name" value="cyclophilin"/>
    <property type="match status" value="1"/>
</dbReference>
<keyword evidence="1 3" id="KW-0697">Rotamase</keyword>
<dbReference type="EC" id="5.2.1.8" evidence="3"/>
<organism evidence="6 7">
    <name type="scientific">Candidatus Obscuribacter phosphatis</name>
    <dbReference type="NCBI Taxonomy" id="1906157"/>
    <lineage>
        <taxon>Bacteria</taxon>
        <taxon>Bacillati</taxon>
        <taxon>Candidatus Melainabacteria</taxon>
        <taxon>Candidatus Obscuribacterales</taxon>
        <taxon>Candidatus Obscuribacteraceae</taxon>
        <taxon>Candidatus Obscuribacter</taxon>
    </lineage>
</organism>
<protein>
    <recommendedName>
        <fullName evidence="3">Peptidyl-prolyl cis-trans isomerase</fullName>
        <shortName evidence="3">PPIase</shortName>
        <ecNumber evidence="3">5.2.1.8</ecNumber>
    </recommendedName>
</protein>
<dbReference type="GO" id="GO:0003755">
    <property type="term" value="F:peptidyl-prolyl cis-trans isomerase activity"/>
    <property type="evidence" value="ECO:0007669"/>
    <property type="project" value="UniProtKB-UniRule"/>
</dbReference>
<feature type="region of interest" description="Disordered" evidence="4">
    <location>
        <begin position="175"/>
        <end position="216"/>
    </location>
</feature>
<feature type="signal peptide" evidence="3">
    <location>
        <begin position="1"/>
        <end position="20"/>
    </location>
</feature>
<comment type="function">
    <text evidence="3">PPIases accelerate the folding of proteins. It catalyzes the cis-trans isomerization of proline imidic peptide bonds in oligopeptides.</text>
</comment>
<name>A0A8J7P7V0_9BACT</name>
<dbReference type="Gene3D" id="2.40.100.10">
    <property type="entry name" value="Cyclophilin-like"/>
    <property type="match status" value="1"/>
</dbReference>
<evidence type="ECO:0000313" key="7">
    <source>
        <dbReference type="Proteomes" id="UP000664277"/>
    </source>
</evidence>